<keyword evidence="2" id="KW-1185">Reference proteome</keyword>
<name>A0AAN7AS70_9PEZI</name>
<dbReference type="AlphaFoldDB" id="A0AAN7AS70"/>
<dbReference type="InterPro" id="IPR011333">
    <property type="entry name" value="SKP1/BTB/POZ_sf"/>
</dbReference>
<evidence type="ECO:0000313" key="1">
    <source>
        <dbReference type="EMBL" id="KAK4199191.1"/>
    </source>
</evidence>
<reference evidence="1" key="1">
    <citation type="journal article" date="2023" name="Mol. Phylogenet. Evol.">
        <title>Genome-scale phylogeny and comparative genomics of the fungal order Sordariales.</title>
        <authorList>
            <person name="Hensen N."/>
            <person name="Bonometti L."/>
            <person name="Westerberg I."/>
            <person name="Brannstrom I.O."/>
            <person name="Guillou S."/>
            <person name="Cros-Aarteil S."/>
            <person name="Calhoun S."/>
            <person name="Haridas S."/>
            <person name="Kuo A."/>
            <person name="Mondo S."/>
            <person name="Pangilinan J."/>
            <person name="Riley R."/>
            <person name="LaButti K."/>
            <person name="Andreopoulos B."/>
            <person name="Lipzen A."/>
            <person name="Chen C."/>
            <person name="Yan M."/>
            <person name="Daum C."/>
            <person name="Ng V."/>
            <person name="Clum A."/>
            <person name="Steindorff A."/>
            <person name="Ohm R.A."/>
            <person name="Martin F."/>
            <person name="Silar P."/>
            <person name="Natvig D.O."/>
            <person name="Lalanne C."/>
            <person name="Gautier V."/>
            <person name="Ament-Velasquez S.L."/>
            <person name="Kruys A."/>
            <person name="Hutchinson M.I."/>
            <person name="Powell A.J."/>
            <person name="Barry K."/>
            <person name="Miller A.N."/>
            <person name="Grigoriev I.V."/>
            <person name="Debuchy R."/>
            <person name="Gladieux P."/>
            <person name="Hiltunen Thoren M."/>
            <person name="Johannesson H."/>
        </authorList>
    </citation>
    <scope>NUCLEOTIDE SEQUENCE</scope>
    <source>
        <strain evidence="1">CBS 315.58</strain>
    </source>
</reference>
<reference evidence="1" key="2">
    <citation type="submission" date="2023-05" db="EMBL/GenBank/DDBJ databases">
        <authorList>
            <consortium name="Lawrence Berkeley National Laboratory"/>
            <person name="Steindorff A."/>
            <person name="Hensen N."/>
            <person name="Bonometti L."/>
            <person name="Westerberg I."/>
            <person name="Brannstrom I.O."/>
            <person name="Guillou S."/>
            <person name="Cros-Aarteil S."/>
            <person name="Calhoun S."/>
            <person name="Haridas S."/>
            <person name="Kuo A."/>
            <person name="Mondo S."/>
            <person name="Pangilinan J."/>
            <person name="Riley R."/>
            <person name="Labutti K."/>
            <person name="Andreopoulos B."/>
            <person name="Lipzen A."/>
            <person name="Chen C."/>
            <person name="Yanf M."/>
            <person name="Daum C."/>
            <person name="Ng V."/>
            <person name="Clum A."/>
            <person name="Ohm R."/>
            <person name="Martin F."/>
            <person name="Silar P."/>
            <person name="Natvig D."/>
            <person name="Lalanne C."/>
            <person name="Gautier V."/>
            <person name="Ament-Velasquez S.L."/>
            <person name="Kruys A."/>
            <person name="Hutchinson M.I."/>
            <person name="Powell A.J."/>
            <person name="Barry K."/>
            <person name="Miller A.N."/>
            <person name="Grigoriev I.V."/>
            <person name="Debuchy R."/>
            <person name="Gladieux P."/>
            <person name="Thoren M.H."/>
            <person name="Johannesson H."/>
        </authorList>
    </citation>
    <scope>NUCLEOTIDE SEQUENCE</scope>
    <source>
        <strain evidence="1">CBS 315.58</strain>
    </source>
</reference>
<dbReference type="SUPFAM" id="SSF54695">
    <property type="entry name" value="POZ domain"/>
    <property type="match status" value="1"/>
</dbReference>
<evidence type="ECO:0000313" key="2">
    <source>
        <dbReference type="Proteomes" id="UP001303160"/>
    </source>
</evidence>
<organism evidence="1 2">
    <name type="scientific">Triangularia verruculosa</name>
    <dbReference type="NCBI Taxonomy" id="2587418"/>
    <lineage>
        <taxon>Eukaryota</taxon>
        <taxon>Fungi</taxon>
        <taxon>Dikarya</taxon>
        <taxon>Ascomycota</taxon>
        <taxon>Pezizomycotina</taxon>
        <taxon>Sordariomycetes</taxon>
        <taxon>Sordariomycetidae</taxon>
        <taxon>Sordariales</taxon>
        <taxon>Podosporaceae</taxon>
        <taxon>Triangularia</taxon>
    </lineage>
</organism>
<dbReference type="CDD" id="cd18186">
    <property type="entry name" value="BTB_POZ_ZBTB_KLHL-like"/>
    <property type="match status" value="1"/>
</dbReference>
<sequence length="172" mass="19012">MEDRSGQLVTISDYGDLLLRVGADDNLKTYKVHSTTLRCTSAVFRAMLFGPWIESRKPKTDAEAGSDEWTVDLPEDDPDSLAILLGIAHARFDLVPKKNGPGGWTRQSVHGVAVLADKYDMLHLLGPFALDMAYCIGHGSTFHIDETSFLTLQASWELGNKEGFAKELKNMI</sequence>
<comment type="caution">
    <text evidence="1">The sequence shown here is derived from an EMBL/GenBank/DDBJ whole genome shotgun (WGS) entry which is preliminary data.</text>
</comment>
<dbReference type="Proteomes" id="UP001303160">
    <property type="component" value="Unassembled WGS sequence"/>
</dbReference>
<dbReference type="Gene3D" id="3.30.710.10">
    <property type="entry name" value="Potassium Channel Kv1.1, Chain A"/>
    <property type="match status" value="1"/>
</dbReference>
<feature type="non-terminal residue" evidence="1">
    <location>
        <position position="172"/>
    </location>
</feature>
<gene>
    <name evidence="1" type="ORF">QBC40DRAFT_176868</name>
</gene>
<accession>A0AAN7AS70</accession>
<dbReference type="EMBL" id="MU863935">
    <property type="protein sequence ID" value="KAK4199191.1"/>
    <property type="molecule type" value="Genomic_DNA"/>
</dbReference>
<protein>
    <recommendedName>
        <fullName evidence="3">BTB domain-containing protein</fullName>
    </recommendedName>
</protein>
<proteinExistence type="predicted"/>
<evidence type="ECO:0008006" key="3">
    <source>
        <dbReference type="Google" id="ProtNLM"/>
    </source>
</evidence>